<keyword evidence="3" id="KW-0649">Protein kinase inhibitor</keyword>
<feature type="compositionally biased region" description="Low complexity" evidence="5">
    <location>
        <begin position="161"/>
        <end position="170"/>
    </location>
</feature>
<sequence>MGKYISKAKTTMEVAVMDVSQSSFGVRTRAKTLALQRLQKSATSPETAGASPTPDFSDGSYLQLRSRRLEKPPVVLRHHDSKRLKQQGIKDGCGENPKLNSNFRVRLVKDDGVEREEFVQETNGNDNIINIVINNESEDFGGIEASFGENLSEIEARERTPGSTTRPTSSAETNQRVHNSMRGHIPTAHEMDEFFSIAEEEQQRQFIEKYNFDPVKDKPLPGPYEWEKLNPLMVCNITEVMSYSKITNEVLCLTDHLGRREGNEGLDLENLGSVGSVNWVS</sequence>
<evidence type="ECO:0000256" key="4">
    <source>
        <dbReference type="ARBA" id="ARBA00023306"/>
    </source>
</evidence>
<dbReference type="GO" id="GO:0005654">
    <property type="term" value="C:nucleoplasm"/>
    <property type="evidence" value="ECO:0007669"/>
    <property type="project" value="UniProtKB-SubCell"/>
</dbReference>
<dbReference type="InterPro" id="IPR044275">
    <property type="entry name" value="KRP"/>
</dbReference>
<proteinExistence type="inferred from homology"/>
<keyword evidence="8" id="KW-1185">Reference proteome</keyword>
<evidence type="ECO:0000256" key="1">
    <source>
        <dbReference type="ARBA" id="ARBA00004642"/>
    </source>
</evidence>
<comment type="subcellular location">
    <subcellularLocation>
        <location evidence="1">Nucleus</location>
        <location evidence="1">Nucleoplasm</location>
    </subcellularLocation>
</comment>
<dbReference type="GO" id="GO:0051726">
    <property type="term" value="P:regulation of cell cycle"/>
    <property type="evidence" value="ECO:0007669"/>
    <property type="project" value="InterPro"/>
</dbReference>
<organism evidence="7 8">
    <name type="scientific">Gossypium anomalum</name>
    <dbReference type="NCBI Taxonomy" id="47600"/>
    <lineage>
        <taxon>Eukaryota</taxon>
        <taxon>Viridiplantae</taxon>
        <taxon>Streptophyta</taxon>
        <taxon>Embryophyta</taxon>
        <taxon>Tracheophyta</taxon>
        <taxon>Spermatophyta</taxon>
        <taxon>Magnoliopsida</taxon>
        <taxon>eudicotyledons</taxon>
        <taxon>Gunneridae</taxon>
        <taxon>Pentapetalae</taxon>
        <taxon>rosids</taxon>
        <taxon>malvids</taxon>
        <taxon>Malvales</taxon>
        <taxon>Malvaceae</taxon>
        <taxon>Malvoideae</taxon>
        <taxon>Gossypium</taxon>
    </lineage>
</organism>
<protein>
    <recommendedName>
        <fullName evidence="6">Cyclin-dependent kinase inhibitor domain-containing protein</fullName>
    </recommendedName>
</protein>
<comment type="caution">
    <text evidence="7">The sequence shown here is derived from an EMBL/GenBank/DDBJ whole genome shotgun (WGS) entry which is preliminary data.</text>
</comment>
<dbReference type="InterPro" id="IPR044898">
    <property type="entry name" value="CDI_dom_sf"/>
</dbReference>
<dbReference type="PIRSF" id="PIRSF017811">
    <property type="entry name" value="CDK_inhib_pln"/>
    <property type="match status" value="1"/>
</dbReference>
<feature type="domain" description="Cyclin-dependent kinase inhibitor" evidence="6">
    <location>
        <begin position="185"/>
        <end position="229"/>
    </location>
</feature>
<dbReference type="AlphaFoldDB" id="A0A8J5YMU5"/>
<evidence type="ECO:0000256" key="5">
    <source>
        <dbReference type="SAM" id="MobiDB-lite"/>
    </source>
</evidence>
<accession>A0A8J5YMU5</accession>
<dbReference type="InterPro" id="IPR003175">
    <property type="entry name" value="CDI_dom"/>
</dbReference>
<gene>
    <name evidence="7" type="ORF">CXB51_012611</name>
</gene>
<feature type="region of interest" description="Disordered" evidence="5">
    <location>
        <begin position="36"/>
        <end position="60"/>
    </location>
</feature>
<reference evidence="7 8" key="1">
    <citation type="journal article" date="2021" name="bioRxiv">
        <title>The Gossypium anomalum genome as a resource for cotton improvement and evolutionary analysis of hybrid incompatibility.</title>
        <authorList>
            <person name="Grover C.E."/>
            <person name="Yuan D."/>
            <person name="Arick M.A."/>
            <person name="Miller E.R."/>
            <person name="Hu G."/>
            <person name="Peterson D.G."/>
            <person name="Wendel J.F."/>
            <person name="Udall J.A."/>
        </authorList>
    </citation>
    <scope>NUCLEOTIDE SEQUENCE [LARGE SCALE GENOMIC DNA]</scope>
    <source>
        <strain evidence="7">JFW-Udall</strain>
        <tissue evidence="7">Leaf</tissue>
    </source>
</reference>
<name>A0A8J5YMU5_9ROSI</name>
<dbReference type="GO" id="GO:0004861">
    <property type="term" value="F:cyclin-dependent protein serine/threonine kinase inhibitor activity"/>
    <property type="evidence" value="ECO:0007669"/>
    <property type="project" value="InterPro"/>
</dbReference>
<dbReference type="PANTHER" id="PTHR46776">
    <property type="entry name" value="CYCLIN-DEPENDENT KINASE INHIBITOR 4-RELATED"/>
    <property type="match status" value="1"/>
</dbReference>
<dbReference type="Gene3D" id="4.10.365.10">
    <property type="entry name" value="p27"/>
    <property type="match status" value="1"/>
</dbReference>
<dbReference type="Proteomes" id="UP000701853">
    <property type="component" value="Chromosome 5"/>
</dbReference>
<evidence type="ECO:0000256" key="2">
    <source>
        <dbReference type="ARBA" id="ARBA00010274"/>
    </source>
</evidence>
<evidence type="ECO:0000313" key="7">
    <source>
        <dbReference type="EMBL" id="KAG8493016.1"/>
    </source>
</evidence>
<dbReference type="EMBL" id="JAHUZN010000005">
    <property type="protein sequence ID" value="KAG8493016.1"/>
    <property type="molecule type" value="Genomic_DNA"/>
</dbReference>
<feature type="region of interest" description="Disordered" evidence="5">
    <location>
        <begin position="153"/>
        <end position="177"/>
    </location>
</feature>
<evidence type="ECO:0000256" key="3">
    <source>
        <dbReference type="ARBA" id="ARBA00023013"/>
    </source>
</evidence>
<dbReference type="OrthoDB" id="6373236at2759"/>
<evidence type="ECO:0000259" key="6">
    <source>
        <dbReference type="Pfam" id="PF02234"/>
    </source>
</evidence>
<comment type="similarity">
    <text evidence="2">Belongs to the CDI family. ICK/KRP subfamily.</text>
</comment>
<dbReference type="Pfam" id="PF02234">
    <property type="entry name" value="CDI"/>
    <property type="match status" value="1"/>
</dbReference>
<evidence type="ECO:0000313" key="8">
    <source>
        <dbReference type="Proteomes" id="UP000701853"/>
    </source>
</evidence>
<keyword evidence="4" id="KW-0131">Cell cycle</keyword>